<feature type="domain" description="RapZ C-terminal" evidence="6">
    <location>
        <begin position="173"/>
        <end position="291"/>
    </location>
</feature>
<feature type="binding site" evidence="4">
    <location>
        <begin position="69"/>
        <end position="72"/>
    </location>
    <ligand>
        <name>GTP</name>
        <dbReference type="ChEBI" id="CHEBI:37565"/>
    </ligand>
</feature>
<dbReference type="InterPro" id="IPR027417">
    <property type="entry name" value="P-loop_NTPase"/>
</dbReference>
<evidence type="ECO:0000259" key="5">
    <source>
        <dbReference type="Pfam" id="PF03668"/>
    </source>
</evidence>
<evidence type="ECO:0000313" key="7">
    <source>
        <dbReference type="EMBL" id="GAW93184.1"/>
    </source>
</evidence>
<dbReference type="SUPFAM" id="SSF52540">
    <property type="entry name" value="P-loop containing nucleoside triphosphate hydrolases"/>
    <property type="match status" value="1"/>
</dbReference>
<accession>A0A1Z5HUI6</accession>
<comment type="caution">
    <text evidence="7">The sequence shown here is derived from an EMBL/GenBank/DDBJ whole genome shotgun (WGS) entry which is preliminary data.</text>
</comment>
<dbReference type="InterPro" id="IPR005337">
    <property type="entry name" value="RapZ-like"/>
</dbReference>
<dbReference type="Proteomes" id="UP000197032">
    <property type="component" value="Unassembled WGS sequence"/>
</dbReference>
<keyword evidence="7" id="KW-0418">Kinase</keyword>
<keyword evidence="3 4" id="KW-0342">GTP-binding</keyword>
<dbReference type="Pfam" id="PF03668">
    <property type="entry name" value="RapZ-like_N"/>
    <property type="match status" value="1"/>
</dbReference>
<protein>
    <submittedName>
        <fullName evidence="7">Predicted P-loop-containing kinase</fullName>
    </submittedName>
</protein>
<reference evidence="8" key="1">
    <citation type="journal article" date="2017" name="Appl. Environ. Microbiol.">
        <title>Genomic Analysis of Calderihabitans maritimus KKC1, a Thermophilic, Hydrogenogenic, Carboxydotrophic Bacterium Isolated from Marine Sediment.</title>
        <authorList>
            <person name="Omae K."/>
            <person name="Yoneda Y."/>
            <person name="Fukuyama Y."/>
            <person name="Yoshida T."/>
            <person name="Sako Y."/>
        </authorList>
    </citation>
    <scope>NUCLEOTIDE SEQUENCE [LARGE SCALE GENOMIC DNA]</scope>
    <source>
        <strain evidence="8">KKC1</strain>
    </source>
</reference>
<dbReference type="AlphaFoldDB" id="A0A1Z5HUI6"/>
<dbReference type="InterPro" id="IPR053930">
    <property type="entry name" value="RapZ-like_N"/>
</dbReference>
<keyword evidence="7" id="KW-0808">Transferase</keyword>
<dbReference type="GO" id="GO:0005524">
    <property type="term" value="F:ATP binding"/>
    <property type="evidence" value="ECO:0007669"/>
    <property type="project" value="UniProtKB-UniRule"/>
</dbReference>
<evidence type="ECO:0000256" key="3">
    <source>
        <dbReference type="ARBA" id="ARBA00023134"/>
    </source>
</evidence>
<name>A0A1Z5HUI6_9FIRM</name>
<feature type="binding site" evidence="4">
    <location>
        <begin position="18"/>
        <end position="25"/>
    </location>
    <ligand>
        <name>ATP</name>
        <dbReference type="ChEBI" id="CHEBI:30616"/>
    </ligand>
</feature>
<dbReference type="GO" id="GO:0016301">
    <property type="term" value="F:kinase activity"/>
    <property type="evidence" value="ECO:0007669"/>
    <property type="project" value="UniProtKB-KW"/>
</dbReference>
<evidence type="ECO:0000256" key="2">
    <source>
        <dbReference type="ARBA" id="ARBA00022840"/>
    </source>
</evidence>
<dbReference type="Gene3D" id="3.40.50.300">
    <property type="entry name" value="P-loop containing nucleotide triphosphate hydrolases"/>
    <property type="match status" value="1"/>
</dbReference>
<proteinExistence type="inferred from homology"/>
<evidence type="ECO:0000313" key="8">
    <source>
        <dbReference type="Proteomes" id="UP000197032"/>
    </source>
</evidence>
<dbReference type="PANTHER" id="PTHR30448">
    <property type="entry name" value="RNASE ADAPTER PROTEIN RAPZ"/>
    <property type="match status" value="1"/>
</dbReference>
<dbReference type="EMBL" id="BDGJ01000117">
    <property type="protein sequence ID" value="GAW93184.1"/>
    <property type="molecule type" value="Genomic_DNA"/>
</dbReference>
<evidence type="ECO:0000256" key="4">
    <source>
        <dbReference type="HAMAP-Rule" id="MF_00636"/>
    </source>
</evidence>
<gene>
    <name evidence="7" type="ORF">KKC1_23240</name>
</gene>
<dbReference type="InterPro" id="IPR053931">
    <property type="entry name" value="RapZ_C"/>
</dbReference>
<sequence length="299" mass="34158">MAEEQKKTNIQKLVIITGLSGAGKTQAVRCLEDLGFFCVDNLPPILIPKFAELFEQAEGKIDKVALVMDIRGGKFFDSLFEALNYLDEKNFKYEILFLEASDETLVRRFKETRRRHPLAPDQRILEGIIEERKRLQELRGRASKIIDTSDMTNRQLREQVAELFGEVKDYKLIITVMSFGFKYGVPLDADLVMDVRFLPNPHYVQELRSFTGHDRRVREFVMNSPVTAAFLDKFIDLLKFLLPYYAKEGKSHLVIAIGCTGGQHRSVAIANRIGQELKGEDFRVSVKHRDILRATGAGC</sequence>
<dbReference type="GO" id="GO:0005525">
    <property type="term" value="F:GTP binding"/>
    <property type="evidence" value="ECO:0007669"/>
    <property type="project" value="UniProtKB-UniRule"/>
</dbReference>
<keyword evidence="2 4" id="KW-0067">ATP-binding</keyword>
<feature type="domain" description="RapZ-like N-terminal" evidence="5">
    <location>
        <begin position="12"/>
        <end position="165"/>
    </location>
</feature>
<evidence type="ECO:0000259" key="6">
    <source>
        <dbReference type="Pfam" id="PF22740"/>
    </source>
</evidence>
<dbReference type="PANTHER" id="PTHR30448:SF0">
    <property type="entry name" value="RNASE ADAPTER PROTEIN RAPZ"/>
    <property type="match status" value="1"/>
</dbReference>
<dbReference type="PIRSF" id="PIRSF005052">
    <property type="entry name" value="P-loopkin"/>
    <property type="match status" value="1"/>
</dbReference>
<dbReference type="NCBIfam" id="NF003828">
    <property type="entry name" value="PRK05416.1"/>
    <property type="match status" value="1"/>
</dbReference>
<organism evidence="7 8">
    <name type="scientific">Calderihabitans maritimus</name>
    <dbReference type="NCBI Taxonomy" id="1246530"/>
    <lineage>
        <taxon>Bacteria</taxon>
        <taxon>Bacillati</taxon>
        <taxon>Bacillota</taxon>
        <taxon>Clostridia</taxon>
        <taxon>Neomoorellales</taxon>
        <taxon>Calderihabitantaceae</taxon>
        <taxon>Calderihabitans</taxon>
    </lineage>
</organism>
<dbReference type="Pfam" id="PF22740">
    <property type="entry name" value="PapZ_C"/>
    <property type="match status" value="1"/>
</dbReference>
<evidence type="ECO:0000256" key="1">
    <source>
        <dbReference type="ARBA" id="ARBA00022741"/>
    </source>
</evidence>
<keyword evidence="8" id="KW-1185">Reference proteome</keyword>
<keyword evidence="1 4" id="KW-0547">Nucleotide-binding</keyword>
<dbReference type="HAMAP" id="MF_00636">
    <property type="entry name" value="RapZ_like"/>
    <property type="match status" value="1"/>
</dbReference>